<accession>A0A8H6X3L8</accession>
<keyword evidence="3" id="KW-1185">Reference proteome</keyword>
<gene>
    <name evidence="2" type="ORF">MVEN_02339600</name>
</gene>
<evidence type="ECO:0000313" key="2">
    <source>
        <dbReference type="EMBL" id="KAF7333827.1"/>
    </source>
</evidence>
<organism evidence="2 3">
    <name type="scientific">Mycena venus</name>
    <dbReference type="NCBI Taxonomy" id="2733690"/>
    <lineage>
        <taxon>Eukaryota</taxon>
        <taxon>Fungi</taxon>
        <taxon>Dikarya</taxon>
        <taxon>Basidiomycota</taxon>
        <taxon>Agaricomycotina</taxon>
        <taxon>Agaricomycetes</taxon>
        <taxon>Agaricomycetidae</taxon>
        <taxon>Agaricales</taxon>
        <taxon>Marasmiineae</taxon>
        <taxon>Mycenaceae</taxon>
        <taxon>Mycena</taxon>
    </lineage>
</organism>
<dbReference type="AlphaFoldDB" id="A0A8H6X3L8"/>
<sequence length="449" mass="49813">MGGELYKYACLINPSSCPTCRKYAHLRALHRPPPPTHLRSAKATLRLSPPRTTTTTARHAPSPTPTPLTSQTRAPASHYPFAPPAKIQATMKTPTFIMPNPESMVGLPTKADENPHIQTTQDDPEPDVLPNVDLLPTPFTFGIFPRVVITQGLLLQNMAKSQADPIKANPGEYLAVVPYNAGKKFYEDNPHANRETKAFIESLATGTIDVSGIDIALPIAYHKPKRDSDGPWPMILTGAKADLARFLTWHQTFSVTRRLTFNVVPFDPDVESWVIMNISGDAVHEGDDANTFSATVPGSARQRVVYATQTFDLTFIPTQDARGVDAPIFQLTGKPITKDPALHRQWLALIRNVPGGYVVNMHALIIEKRFVECTGCKNKTHPGHSCPMPLADGWLGVVPDNAERHAERIRREQDREEGSSRRNDRNDRKGKSKANNGWTTVKHRRRGPY</sequence>
<feature type="compositionally biased region" description="Low complexity" evidence="1">
    <location>
        <begin position="43"/>
        <end position="72"/>
    </location>
</feature>
<dbReference type="Proteomes" id="UP000620124">
    <property type="component" value="Unassembled WGS sequence"/>
</dbReference>
<reference evidence="2" key="1">
    <citation type="submission" date="2020-05" db="EMBL/GenBank/DDBJ databases">
        <title>Mycena genomes resolve the evolution of fungal bioluminescence.</title>
        <authorList>
            <person name="Tsai I.J."/>
        </authorList>
    </citation>
    <scope>NUCLEOTIDE SEQUENCE</scope>
    <source>
        <strain evidence="2">CCC161011</strain>
    </source>
</reference>
<feature type="region of interest" description="Disordered" evidence="1">
    <location>
        <begin position="406"/>
        <end position="449"/>
    </location>
</feature>
<protein>
    <submittedName>
        <fullName evidence="2">Uncharacterized protein</fullName>
    </submittedName>
</protein>
<proteinExistence type="predicted"/>
<dbReference type="OrthoDB" id="2755229at2759"/>
<dbReference type="EMBL" id="JACAZI010000028">
    <property type="protein sequence ID" value="KAF7333827.1"/>
    <property type="molecule type" value="Genomic_DNA"/>
</dbReference>
<evidence type="ECO:0000256" key="1">
    <source>
        <dbReference type="SAM" id="MobiDB-lite"/>
    </source>
</evidence>
<feature type="compositionally biased region" description="Basic and acidic residues" evidence="1">
    <location>
        <begin position="406"/>
        <end position="429"/>
    </location>
</feature>
<comment type="caution">
    <text evidence="2">The sequence shown here is derived from an EMBL/GenBank/DDBJ whole genome shotgun (WGS) entry which is preliminary data.</text>
</comment>
<name>A0A8H6X3L8_9AGAR</name>
<evidence type="ECO:0000313" key="3">
    <source>
        <dbReference type="Proteomes" id="UP000620124"/>
    </source>
</evidence>
<feature type="region of interest" description="Disordered" evidence="1">
    <location>
        <begin position="31"/>
        <end position="75"/>
    </location>
</feature>